<keyword evidence="3 8" id="KW-0808">Transferase</keyword>
<dbReference type="PANTHER" id="PTHR18895">
    <property type="entry name" value="HEMK METHYLTRANSFERASE"/>
    <property type="match status" value="1"/>
</dbReference>
<dbReference type="GO" id="GO:0032259">
    <property type="term" value="P:methylation"/>
    <property type="evidence" value="ECO:0007669"/>
    <property type="project" value="UniProtKB-KW"/>
</dbReference>
<evidence type="ECO:0000313" key="9">
    <source>
        <dbReference type="Proteomes" id="UP000764045"/>
    </source>
</evidence>
<dbReference type="InterPro" id="IPR019874">
    <property type="entry name" value="RF_methyltr_PrmC"/>
</dbReference>
<protein>
    <recommendedName>
        <fullName evidence="1">peptide chain release factor N(5)-glutamine methyltransferase</fullName>
        <ecNumber evidence="1">2.1.1.297</ecNumber>
    </recommendedName>
</protein>
<comment type="caution">
    <text evidence="8">The sequence shown here is derived from an EMBL/GenBank/DDBJ whole genome shotgun (WGS) entry which is preliminary data.</text>
</comment>
<organism evidence="8 9">
    <name type="scientific">Marseilla massiliensis</name>
    <dbReference type="NCBI Taxonomy" id="1841864"/>
    <lineage>
        <taxon>Bacteria</taxon>
        <taxon>Pseudomonadati</taxon>
        <taxon>Bacteroidota</taxon>
        <taxon>Bacteroidia</taxon>
        <taxon>Bacteroidales</taxon>
        <taxon>Prevotellaceae</taxon>
        <taxon>Marseilla</taxon>
    </lineage>
</organism>
<dbReference type="PANTHER" id="PTHR18895:SF74">
    <property type="entry name" value="MTRF1L RELEASE FACTOR GLUTAMINE METHYLTRANSFERASE"/>
    <property type="match status" value="1"/>
</dbReference>
<dbReference type="EC" id="2.1.1.297" evidence="1"/>
<evidence type="ECO:0000259" key="7">
    <source>
        <dbReference type="Pfam" id="PF17827"/>
    </source>
</evidence>
<evidence type="ECO:0000256" key="5">
    <source>
        <dbReference type="ARBA" id="ARBA00048391"/>
    </source>
</evidence>
<evidence type="ECO:0000313" key="8">
    <source>
        <dbReference type="EMBL" id="MBM6660862.1"/>
    </source>
</evidence>
<dbReference type="InterPro" id="IPR007848">
    <property type="entry name" value="Small_mtfrase_dom"/>
</dbReference>
<evidence type="ECO:0000256" key="4">
    <source>
        <dbReference type="ARBA" id="ARBA00022691"/>
    </source>
</evidence>
<evidence type="ECO:0000256" key="2">
    <source>
        <dbReference type="ARBA" id="ARBA00022603"/>
    </source>
</evidence>
<keyword evidence="4" id="KW-0949">S-adenosyl-L-methionine</keyword>
<dbReference type="PROSITE" id="PS00092">
    <property type="entry name" value="N6_MTASE"/>
    <property type="match status" value="1"/>
</dbReference>
<dbReference type="AlphaFoldDB" id="A0A938WLC2"/>
<evidence type="ECO:0000256" key="1">
    <source>
        <dbReference type="ARBA" id="ARBA00012771"/>
    </source>
</evidence>
<name>A0A938WLC2_9BACT</name>
<dbReference type="InterPro" id="IPR004556">
    <property type="entry name" value="HemK-like"/>
</dbReference>
<feature type="domain" description="Methyltransferase small" evidence="6">
    <location>
        <begin position="114"/>
        <end position="192"/>
    </location>
</feature>
<feature type="domain" description="Release factor glutamine methyltransferase N-terminal" evidence="7">
    <location>
        <begin position="15"/>
        <end position="72"/>
    </location>
</feature>
<sequence length="280" mass="30130">MTYDDLWRPLAAIYGSGEARAIVRYVLEERFGLSVADIYCGKVTQLSPDDQRLMGEMMERLLRSEPVQYVLGHADFCGRAFSVGPGVLIPRPETEDLCLWVEQGLAARGCASPALLDIGTGSGCIAVTLALDVAGAAVSAWDVSADALQVASGNAGRLGARVGFALVDALDPPAHTAMWDAVVSNPPYVRLGERAAMARNVLDYEPAGALFVPDADPLLFYRAIARYAKAALRPGGELYFEINEALAGEMRSLLLAEGFATAEVRNDRYGRPRFTKSTLE</sequence>
<dbReference type="InterPro" id="IPR029063">
    <property type="entry name" value="SAM-dependent_MTases_sf"/>
</dbReference>
<dbReference type="Gene3D" id="1.10.8.10">
    <property type="entry name" value="DNA helicase RuvA subunit, C-terminal domain"/>
    <property type="match status" value="1"/>
</dbReference>
<proteinExistence type="predicted"/>
<dbReference type="InterPro" id="IPR050320">
    <property type="entry name" value="N5-glutamine_MTase"/>
</dbReference>
<dbReference type="NCBIfam" id="TIGR00536">
    <property type="entry name" value="hemK_fam"/>
    <property type="match status" value="1"/>
</dbReference>
<dbReference type="GO" id="GO:0102559">
    <property type="term" value="F:peptide chain release factor N(5)-glutamine methyltransferase activity"/>
    <property type="evidence" value="ECO:0007669"/>
    <property type="project" value="UniProtKB-EC"/>
</dbReference>
<gene>
    <name evidence="8" type="primary">prmC</name>
    <name evidence="8" type="ORF">H6B30_03680</name>
</gene>
<dbReference type="Gene3D" id="3.40.50.150">
    <property type="entry name" value="Vaccinia Virus protein VP39"/>
    <property type="match status" value="1"/>
</dbReference>
<evidence type="ECO:0000259" key="6">
    <source>
        <dbReference type="Pfam" id="PF05175"/>
    </source>
</evidence>
<dbReference type="EMBL" id="JACJJL010000004">
    <property type="protein sequence ID" value="MBM6660862.1"/>
    <property type="molecule type" value="Genomic_DNA"/>
</dbReference>
<dbReference type="GO" id="GO:0003676">
    <property type="term" value="F:nucleic acid binding"/>
    <property type="evidence" value="ECO:0007669"/>
    <property type="project" value="InterPro"/>
</dbReference>
<dbReference type="Pfam" id="PF05175">
    <property type="entry name" value="MTS"/>
    <property type="match status" value="1"/>
</dbReference>
<comment type="catalytic activity">
    <reaction evidence="5">
        <text>L-glutaminyl-[peptide chain release factor] + S-adenosyl-L-methionine = N(5)-methyl-L-glutaminyl-[peptide chain release factor] + S-adenosyl-L-homocysteine + H(+)</text>
        <dbReference type="Rhea" id="RHEA:42896"/>
        <dbReference type="Rhea" id="RHEA-COMP:10271"/>
        <dbReference type="Rhea" id="RHEA-COMP:10272"/>
        <dbReference type="ChEBI" id="CHEBI:15378"/>
        <dbReference type="ChEBI" id="CHEBI:30011"/>
        <dbReference type="ChEBI" id="CHEBI:57856"/>
        <dbReference type="ChEBI" id="CHEBI:59789"/>
        <dbReference type="ChEBI" id="CHEBI:61891"/>
        <dbReference type="EC" id="2.1.1.297"/>
    </reaction>
</comment>
<dbReference type="InterPro" id="IPR040758">
    <property type="entry name" value="PrmC_N"/>
</dbReference>
<reference evidence="8 9" key="1">
    <citation type="journal article" date="2021" name="Sci. Rep.">
        <title>The distribution of antibiotic resistance genes in chicken gut microbiota commensals.</title>
        <authorList>
            <person name="Juricova H."/>
            <person name="Matiasovicova J."/>
            <person name="Kubasova T."/>
            <person name="Cejkova D."/>
            <person name="Rychlik I."/>
        </authorList>
    </citation>
    <scope>NUCLEOTIDE SEQUENCE [LARGE SCALE GENOMIC DNA]</scope>
    <source>
        <strain evidence="8 9">An819</strain>
    </source>
</reference>
<dbReference type="NCBIfam" id="TIGR03534">
    <property type="entry name" value="RF_mod_PrmC"/>
    <property type="match status" value="1"/>
</dbReference>
<keyword evidence="9" id="KW-1185">Reference proteome</keyword>
<dbReference type="SUPFAM" id="SSF53335">
    <property type="entry name" value="S-adenosyl-L-methionine-dependent methyltransferases"/>
    <property type="match status" value="1"/>
</dbReference>
<dbReference type="Proteomes" id="UP000764045">
    <property type="component" value="Unassembled WGS sequence"/>
</dbReference>
<keyword evidence="2 8" id="KW-0489">Methyltransferase</keyword>
<evidence type="ECO:0000256" key="3">
    <source>
        <dbReference type="ARBA" id="ARBA00022679"/>
    </source>
</evidence>
<dbReference type="InterPro" id="IPR002052">
    <property type="entry name" value="DNA_methylase_N6_adenine_CS"/>
</dbReference>
<dbReference type="CDD" id="cd02440">
    <property type="entry name" value="AdoMet_MTases"/>
    <property type="match status" value="1"/>
</dbReference>
<accession>A0A938WLC2</accession>
<dbReference type="RefSeq" id="WP_205108032.1">
    <property type="nucleotide sequence ID" value="NZ_JACJJL010000004.1"/>
</dbReference>
<dbReference type="Pfam" id="PF17827">
    <property type="entry name" value="PrmC_N"/>
    <property type="match status" value="1"/>
</dbReference>